<reference evidence="2" key="1">
    <citation type="submission" date="2019-04" db="EMBL/GenBank/DDBJ databases">
        <authorList>
            <person name="Alioto T."/>
            <person name="Alioto T."/>
        </authorList>
    </citation>
    <scope>NUCLEOTIDE SEQUENCE [LARGE SCALE GENOMIC DNA]</scope>
</reference>
<dbReference type="InterPro" id="IPR050187">
    <property type="entry name" value="Lipid_Phosphate_FormReg"/>
</dbReference>
<dbReference type="AlphaFoldDB" id="A0A5E4DDP4"/>
<dbReference type="EMBL" id="CABDUW010019413">
    <property type="protein sequence ID" value="VTJ92374.1"/>
    <property type="molecule type" value="Genomic_DNA"/>
</dbReference>
<dbReference type="PANTHER" id="PTHR12358:SF25">
    <property type="entry name" value="CERAMIDE KINASE"/>
    <property type="match status" value="1"/>
</dbReference>
<dbReference type="SUPFAM" id="SSF111331">
    <property type="entry name" value="NAD kinase/diacylglycerol kinase-like"/>
    <property type="match status" value="1"/>
</dbReference>
<dbReference type="Pfam" id="PF19280">
    <property type="entry name" value="CERK_C"/>
    <property type="match status" value="1"/>
</dbReference>
<dbReference type="InterPro" id="IPR016064">
    <property type="entry name" value="NAD/diacylglycerol_kinase_sf"/>
</dbReference>
<evidence type="ECO:0000259" key="1">
    <source>
        <dbReference type="Pfam" id="PF19280"/>
    </source>
</evidence>
<dbReference type="GO" id="GO:0006672">
    <property type="term" value="P:ceramide metabolic process"/>
    <property type="evidence" value="ECO:0007669"/>
    <property type="project" value="TreeGrafter"/>
</dbReference>
<dbReference type="GO" id="GO:0001729">
    <property type="term" value="F:ceramide kinase activity"/>
    <property type="evidence" value="ECO:0007669"/>
    <property type="project" value="TreeGrafter"/>
</dbReference>
<dbReference type="GO" id="GO:0016020">
    <property type="term" value="C:membrane"/>
    <property type="evidence" value="ECO:0007669"/>
    <property type="project" value="GOC"/>
</dbReference>
<evidence type="ECO:0000313" key="3">
    <source>
        <dbReference type="Proteomes" id="UP000335636"/>
    </source>
</evidence>
<protein>
    <recommendedName>
        <fullName evidence="1">Ceramide kinase C-terminal domain-containing protein</fullName>
    </recommendedName>
</protein>
<feature type="non-terminal residue" evidence="2">
    <location>
        <position position="139"/>
    </location>
</feature>
<accession>A0A5E4DDP4</accession>
<dbReference type="Proteomes" id="UP000335636">
    <property type="component" value="Unassembled WGS sequence"/>
</dbReference>
<evidence type="ECO:0000313" key="2">
    <source>
        <dbReference type="EMBL" id="VTJ92374.1"/>
    </source>
</evidence>
<feature type="domain" description="Ceramide kinase C-terminal" evidence="1">
    <location>
        <begin position="46"/>
        <end position="117"/>
    </location>
</feature>
<keyword evidence="3" id="KW-1185">Reference proteome</keyword>
<organism evidence="2 3">
    <name type="scientific">Marmota monax</name>
    <name type="common">Woodchuck</name>
    <dbReference type="NCBI Taxonomy" id="9995"/>
    <lineage>
        <taxon>Eukaryota</taxon>
        <taxon>Metazoa</taxon>
        <taxon>Chordata</taxon>
        <taxon>Craniata</taxon>
        <taxon>Vertebrata</taxon>
        <taxon>Euteleostomi</taxon>
        <taxon>Mammalia</taxon>
        <taxon>Eutheria</taxon>
        <taxon>Euarchontoglires</taxon>
        <taxon>Glires</taxon>
        <taxon>Rodentia</taxon>
        <taxon>Sciuromorpha</taxon>
        <taxon>Sciuridae</taxon>
        <taxon>Xerinae</taxon>
        <taxon>Marmotini</taxon>
        <taxon>Marmota</taxon>
    </lineage>
</organism>
<name>A0A5E4DDP4_MARMO</name>
<sequence>MLQITAYKLLGTLGFSVSAASWGRWPFLGDVTGLDGSRMRNVLSVTRKVEEWHVICGKFLAINATNMSCACPRSPRGLSPAAHLGDGTFDLILIRKCSRFNFLRFLLRHTNQYDQVSGQVDAAARTRSFPRVVLVPHCR</sequence>
<dbReference type="Gene3D" id="2.60.200.40">
    <property type="match status" value="1"/>
</dbReference>
<comment type="caution">
    <text evidence="2">The sequence shown here is derived from an EMBL/GenBank/DDBJ whole genome shotgun (WGS) entry which is preliminary data.</text>
</comment>
<proteinExistence type="predicted"/>
<dbReference type="PANTHER" id="PTHR12358">
    <property type="entry name" value="SPHINGOSINE KINASE"/>
    <property type="match status" value="1"/>
</dbReference>
<gene>
    <name evidence="2" type="ORF">MONAX_5E042182</name>
</gene>
<dbReference type="InterPro" id="IPR045363">
    <property type="entry name" value="CERK_C"/>
</dbReference>